<gene>
    <name evidence="2" type="ORF">SAMN04487940_101479</name>
</gene>
<dbReference type="Gene3D" id="3.30.720.110">
    <property type="match status" value="1"/>
</dbReference>
<evidence type="ECO:0000313" key="3">
    <source>
        <dbReference type="Proteomes" id="UP000182932"/>
    </source>
</evidence>
<dbReference type="InterPro" id="IPR029068">
    <property type="entry name" value="Glyas_Bleomycin-R_OHBP_Dase"/>
</dbReference>
<reference evidence="2 3" key="1">
    <citation type="submission" date="2016-10" db="EMBL/GenBank/DDBJ databases">
        <authorList>
            <person name="Varghese N."/>
            <person name="Submissions S."/>
        </authorList>
    </citation>
    <scope>NUCLEOTIDE SEQUENCE [LARGE SCALE GENOMIC DNA]</scope>
    <source>
        <strain evidence="2 3">FF3</strain>
    </source>
</reference>
<dbReference type="GeneID" id="80816745"/>
<dbReference type="Pfam" id="PF00903">
    <property type="entry name" value="Glyoxalase"/>
    <property type="match status" value="1"/>
</dbReference>
<sequence>MPKKPAVTPRGYRTSTAALAVSDVPAALAFYQTAFDATVQARDTEDAPCFAVVKIGTSMLFVTAGWPGHGHQPTPGAASVAQHMYVADVDAAFATAIDAGAQALAAPSLAYWGERCATICDPFGHVWTLATRIEALGPDEIAARAKALRDTAETAPAPVEVADVVG</sequence>
<dbReference type="PANTHER" id="PTHR34109:SF1">
    <property type="entry name" value="VOC DOMAIN-CONTAINING PROTEIN"/>
    <property type="match status" value="1"/>
</dbReference>
<dbReference type="Gene3D" id="3.30.720.120">
    <property type="match status" value="1"/>
</dbReference>
<dbReference type="SUPFAM" id="SSF54593">
    <property type="entry name" value="Glyoxalase/Bleomycin resistance protein/Dihydroxybiphenyl dioxygenase"/>
    <property type="match status" value="1"/>
</dbReference>
<keyword evidence="3" id="KW-1185">Reference proteome</keyword>
<dbReference type="AlphaFoldDB" id="A0A975ZLP1"/>
<dbReference type="InterPro" id="IPR004360">
    <property type="entry name" value="Glyas_Fos-R_dOase_dom"/>
</dbReference>
<dbReference type="PROSITE" id="PS51819">
    <property type="entry name" value="VOC"/>
    <property type="match status" value="1"/>
</dbReference>
<organism evidence="2 3">
    <name type="scientific">Marinovum algicola</name>
    <dbReference type="NCBI Taxonomy" id="42444"/>
    <lineage>
        <taxon>Bacteria</taxon>
        <taxon>Pseudomonadati</taxon>
        <taxon>Pseudomonadota</taxon>
        <taxon>Alphaproteobacteria</taxon>
        <taxon>Rhodobacterales</taxon>
        <taxon>Roseobacteraceae</taxon>
        <taxon>Marinovum</taxon>
    </lineage>
</organism>
<dbReference type="Proteomes" id="UP000182932">
    <property type="component" value="Unassembled WGS sequence"/>
</dbReference>
<accession>A0A975ZLP1</accession>
<dbReference type="PANTHER" id="PTHR34109">
    <property type="entry name" value="BNAUNNG04460D PROTEIN-RELATED"/>
    <property type="match status" value="1"/>
</dbReference>
<feature type="domain" description="VOC" evidence="1">
    <location>
        <begin position="13"/>
        <end position="132"/>
    </location>
</feature>
<dbReference type="InterPro" id="IPR037523">
    <property type="entry name" value="VOC_core"/>
</dbReference>
<evidence type="ECO:0000259" key="1">
    <source>
        <dbReference type="PROSITE" id="PS51819"/>
    </source>
</evidence>
<comment type="caution">
    <text evidence="2">The sequence shown here is derived from an EMBL/GenBank/DDBJ whole genome shotgun (WGS) entry which is preliminary data.</text>
</comment>
<dbReference type="RefSeq" id="WP_074834650.1">
    <property type="nucleotide sequence ID" value="NZ_CBDCHJ010000006.1"/>
</dbReference>
<protein>
    <submittedName>
        <fullName evidence="2">PhnB protein</fullName>
    </submittedName>
</protein>
<proteinExistence type="predicted"/>
<evidence type="ECO:0000313" key="2">
    <source>
        <dbReference type="EMBL" id="SEI64544.1"/>
    </source>
</evidence>
<name>A0A975ZLP1_9RHOB</name>
<dbReference type="CDD" id="cd07246">
    <property type="entry name" value="VOC_like"/>
    <property type="match status" value="1"/>
</dbReference>
<dbReference type="EMBL" id="FNYY01000001">
    <property type="protein sequence ID" value="SEI64544.1"/>
    <property type="molecule type" value="Genomic_DNA"/>
</dbReference>